<dbReference type="Gene3D" id="3.40.50.300">
    <property type="entry name" value="P-loop containing nucleotide triphosphate hydrolases"/>
    <property type="match status" value="1"/>
</dbReference>
<keyword evidence="7 13" id="KW-0472">Membrane</keyword>
<evidence type="ECO:0000256" key="9">
    <source>
        <dbReference type="ARBA" id="ARBA00034018"/>
    </source>
</evidence>
<evidence type="ECO:0000256" key="12">
    <source>
        <dbReference type="ARBA" id="ARBA00072598"/>
    </source>
</evidence>
<comment type="subcellular location">
    <subcellularLocation>
        <location evidence="1">Cell membrane</location>
        <topology evidence="1">Multi-pass membrane protein</topology>
    </subcellularLocation>
</comment>
<dbReference type="Pfam" id="PF00664">
    <property type="entry name" value="ABC_membrane"/>
    <property type="match status" value="1"/>
</dbReference>
<dbReference type="Gene3D" id="1.20.1560.10">
    <property type="entry name" value="ABC transporter type 1, transmembrane domain"/>
    <property type="match status" value="1"/>
</dbReference>
<protein>
    <recommendedName>
        <fullName evidence="12">Multidrug resistance ABC transporter ATP-binding and permease protein</fullName>
        <ecNumber evidence="2">7.6.2.2</ecNumber>
    </recommendedName>
</protein>
<comment type="function">
    <text evidence="10">Efflux transporter for a variety of amphiphilic cationic compounds, including antibiotics.</text>
</comment>
<feature type="domain" description="ABC transmembrane type-1" evidence="15">
    <location>
        <begin position="39"/>
        <end position="317"/>
    </location>
</feature>
<evidence type="ECO:0000259" key="14">
    <source>
        <dbReference type="PROSITE" id="PS50893"/>
    </source>
</evidence>
<dbReference type="PROSITE" id="PS50893">
    <property type="entry name" value="ABC_TRANSPORTER_2"/>
    <property type="match status" value="1"/>
</dbReference>
<comment type="similarity">
    <text evidence="11">Belongs to the ABC transporter superfamily. Multidrug exporter LmrA (TC 3.A.1.117.1) family.</text>
</comment>
<evidence type="ECO:0000256" key="7">
    <source>
        <dbReference type="ARBA" id="ARBA00023136"/>
    </source>
</evidence>
<dbReference type="SUPFAM" id="SSF52540">
    <property type="entry name" value="P-loop containing nucleoside triphosphate hydrolases"/>
    <property type="match status" value="1"/>
</dbReference>
<dbReference type="GO" id="GO:0005886">
    <property type="term" value="C:plasma membrane"/>
    <property type="evidence" value="ECO:0007669"/>
    <property type="project" value="UniProtKB-SubCell"/>
</dbReference>
<dbReference type="PANTHER" id="PTHR43394">
    <property type="entry name" value="ATP-DEPENDENT PERMEASE MDL1, MITOCHONDRIAL"/>
    <property type="match status" value="1"/>
</dbReference>
<feature type="transmembrane region" description="Helical" evidence="13">
    <location>
        <begin position="35"/>
        <end position="55"/>
    </location>
</feature>
<dbReference type="InterPro" id="IPR017871">
    <property type="entry name" value="ABC_transporter-like_CS"/>
</dbReference>
<dbReference type="SMART" id="SM00382">
    <property type="entry name" value="AAA"/>
    <property type="match status" value="1"/>
</dbReference>
<evidence type="ECO:0000256" key="4">
    <source>
        <dbReference type="ARBA" id="ARBA00022741"/>
    </source>
</evidence>
<dbReference type="CDD" id="cd18551">
    <property type="entry name" value="ABC_6TM_LmrA_like"/>
    <property type="match status" value="1"/>
</dbReference>
<dbReference type="PANTHER" id="PTHR43394:SF1">
    <property type="entry name" value="ATP-BINDING CASSETTE SUB-FAMILY B MEMBER 10, MITOCHONDRIAL"/>
    <property type="match status" value="1"/>
</dbReference>
<dbReference type="FunFam" id="3.40.50.300:FF:000218">
    <property type="entry name" value="Multidrug ABC transporter ATP-binding protein"/>
    <property type="match status" value="1"/>
</dbReference>
<dbReference type="GO" id="GO:0015421">
    <property type="term" value="F:ABC-type oligopeptide transporter activity"/>
    <property type="evidence" value="ECO:0007669"/>
    <property type="project" value="TreeGrafter"/>
</dbReference>
<dbReference type="AlphaFoldDB" id="A0A084A815"/>
<evidence type="ECO:0000256" key="11">
    <source>
        <dbReference type="ARBA" id="ARBA00061674"/>
    </source>
</evidence>
<evidence type="ECO:0000313" key="16">
    <source>
        <dbReference type="EMBL" id="KEY61444.1"/>
    </source>
</evidence>
<keyword evidence="8" id="KW-0046">Antibiotic resistance</keyword>
<dbReference type="InterPro" id="IPR036640">
    <property type="entry name" value="ABC1_TM_sf"/>
</dbReference>
<evidence type="ECO:0000256" key="2">
    <source>
        <dbReference type="ARBA" id="ARBA00012191"/>
    </source>
</evidence>
<dbReference type="PROSITE" id="PS00211">
    <property type="entry name" value="ABC_TRANSPORTER_1"/>
    <property type="match status" value="1"/>
</dbReference>
<evidence type="ECO:0000256" key="13">
    <source>
        <dbReference type="SAM" id="Phobius"/>
    </source>
</evidence>
<dbReference type="InterPro" id="IPR011527">
    <property type="entry name" value="ABC1_TM_dom"/>
</dbReference>
<keyword evidence="5" id="KW-0067">ATP-binding</keyword>
<feature type="domain" description="ABC transporter" evidence="14">
    <location>
        <begin position="349"/>
        <end position="584"/>
    </location>
</feature>
<keyword evidence="4" id="KW-0547">Nucleotide-binding</keyword>
<dbReference type="InterPro" id="IPR003439">
    <property type="entry name" value="ABC_transporter-like_ATP-bd"/>
</dbReference>
<evidence type="ECO:0000256" key="10">
    <source>
        <dbReference type="ARBA" id="ARBA00059943"/>
    </source>
</evidence>
<evidence type="ECO:0000313" key="17">
    <source>
        <dbReference type="Proteomes" id="UP000028401"/>
    </source>
</evidence>
<dbReference type="InterPro" id="IPR039421">
    <property type="entry name" value="Type_1_exporter"/>
</dbReference>
<name>A0A084A815_LACLC</name>
<evidence type="ECO:0000256" key="6">
    <source>
        <dbReference type="ARBA" id="ARBA00022989"/>
    </source>
</evidence>
<comment type="caution">
    <text evidence="16">The sequence shown here is derived from an EMBL/GenBank/DDBJ whole genome shotgun (WGS) entry which is preliminary data.</text>
</comment>
<dbReference type="GO" id="GO:0016887">
    <property type="term" value="F:ATP hydrolysis activity"/>
    <property type="evidence" value="ECO:0007669"/>
    <property type="project" value="InterPro"/>
</dbReference>
<evidence type="ECO:0000256" key="5">
    <source>
        <dbReference type="ARBA" id="ARBA00022840"/>
    </source>
</evidence>
<feature type="transmembrane region" description="Helical" evidence="13">
    <location>
        <begin position="75"/>
        <end position="100"/>
    </location>
</feature>
<keyword evidence="6 13" id="KW-1133">Transmembrane helix</keyword>
<feature type="transmembrane region" description="Helical" evidence="13">
    <location>
        <begin position="261"/>
        <end position="282"/>
    </location>
</feature>
<evidence type="ECO:0000256" key="8">
    <source>
        <dbReference type="ARBA" id="ARBA00023251"/>
    </source>
</evidence>
<dbReference type="Proteomes" id="UP000028401">
    <property type="component" value="Unassembled WGS sequence"/>
</dbReference>
<dbReference type="Pfam" id="PF00005">
    <property type="entry name" value="ABC_tran"/>
    <property type="match status" value="1"/>
</dbReference>
<keyword evidence="3 13" id="KW-0812">Transmembrane</keyword>
<dbReference type="EC" id="7.6.2.2" evidence="2"/>
<accession>A0A084A815</accession>
<reference evidence="16 17" key="1">
    <citation type="submission" date="2014-06" db="EMBL/GenBank/DDBJ databases">
        <title>Draft genome sequence of the putrescine producing strain Lactococcus lactis subsp cremoris GE214.</title>
        <authorList>
            <person name="Ladero V."/>
            <person name="Linares D.M."/>
            <person name="del Rio B."/>
            <person name="Mayo B."/>
            <person name="Martin M.C."/>
            <person name="Fernandez M."/>
            <person name="Alvarez M.A."/>
        </authorList>
    </citation>
    <scope>NUCLEOTIDE SEQUENCE [LARGE SCALE GENOMIC DNA]</scope>
    <source>
        <strain evidence="16 17">GE214</strain>
    </source>
</reference>
<dbReference type="PATRIC" id="fig|1415168.3.peg.2388"/>
<dbReference type="PROSITE" id="PS50929">
    <property type="entry name" value="ABC_TM1F"/>
    <property type="match status" value="1"/>
</dbReference>
<comment type="catalytic activity">
    <reaction evidence="9">
        <text>ATP + H2O + xenobioticSide 1 = ADP + phosphate + xenobioticSide 2.</text>
        <dbReference type="EC" id="7.6.2.2"/>
    </reaction>
</comment>
<feature type="transmembrane region" description="Helical" evidence="13">
    <location>
        <begin position="153"/>
        <end position="170"/>
    </location>
</feature>
<feature type="transmembrane region" description="Helical" evidence="13">
    <location>
        <begin position="176"/>
        <end position="196"/>
    </location>
</feature>
<gene>
    <name evidence="16" type="ORF">U725_02326</name>
</gene>
<organism evidence="16 17">
    <name type="scientific">Lactococcus cremoris subsp. cremoris GE214</name>
    <dbReference type="NCBI Taxonomy" id="1415168"/>
    <lineage>
        <taxon>Bacteria</taxon>
        <taxon>Bacillati</taxon>
        <taxon>Bacillota</taxon>
        <taxon>Bacilli</taxon>
        <taxon>Lactobacillales</taxon>
        <taxon>Streptococcaceae</taxon>
        <taxon>Lactococcus</taxon>
        <taxon>Lactococcus cremoris subsp. cremoris</taxon>
    </lineage>
</organism>
<dbReference type="InterPro" id="IPR003593">
    <property type="entry name" value="AAA+_ATPase"/>
</dbReference>
<evidence type="ECO:0000256" key="3">
    <source>
        <dbReference type="ARBA" id="ARBA00022692"/>
    </source>
</evidence>
<dbReference type="GO" id="GO:0005524">
    <property type="term" value="F:ATP binding"/>
    <property type="evidence" value="ECO:0007669"/>
    <property type="project" value="UniProtKB-KW"/>
</dbReference>
<proteinExistence type="inferred from homology"/>
<evidence type="ECO:0000259" key="15">
    <source>
        <dbReference type="PROSITE" id="PS50929"/>
    </source>
</evidence>
<sequence>MERGPQMANRIEGKAVDKTSIKHFVKLIRAAKPRYLFFVIGIVAGIIGTLIQLQVPKMVQPLVNSFGHGVNGGKVALVIALYIGSAAVSAIAAIVLGIFGESVVKNLRTRVWDKMIHLPVKYFDEVKTGEMSSRLANDTTQVKNLIANSIPQAFTSILLLVGSIVFMLQMQWRLTLAMIIAVPIVMLIMFPIMTFGQKIGRTRQDSLANFQGIASESLSEIRLVKSSNAEKQASKKAENDVNALYKIGVKEAVFDGLMSPVMMLSMMLMIFGLLAYGIYLISTGVMSLGTLLGMMMYLMNLIGAVPTVATFFTELAKASGSTGRLTELLDEEQEVLHQGESLDLEGKTLSAHHVDFAYDDSEQILHDISFEAQPNSIIAFAGPSGGGKSTIFSLLERFYQPTAGEITIGGQPIDSVSLENWRSQIGFVSQDSAIMAGTIRENLTYGLEGNFTDEDLWQVLDLAFARSFVENMPDQLNTEVGERGVKISGGQRQRLAIARAFLRNPKILMLDEATASLDSESESMVQRALDSLMKGRTTLVIAHRLSTIVDADKIYFIEKGEITGSGKHNELVATHPLYAKYVSEQLTVGQ</sequence>
<dbReference type="SUPFAM" id="SSF90123">
    <property type="entry name" value="ABC transporter transmembrane region"/>
    <property type="match status" value="1"/>
</dbReference>
<dbReference type="GO" id="GO:0046677">
    <property type="term" value="P:response to antibiotic"/>
    <property type="evidence" value="ECO:0007669"/>
    <property type="project" value="UniProtKB-KW"/>
</dbReference>
<dbReference type="GO" id="GO:0008559">
    <property type="term" value="F:ABC-type xenobiotic transporter activity"/>
    <property type="evidence" value="ECO:0007669"/>
    <property type="project" value="UniProtKB-EC"/>
</dbReference>
<evidence type="ECO:0000256" key="1">
    <source>
        <dbReference type="ARBA" id="ARBA00004651"/>
    </source>
</evidence>
<dbReference type="InterPro" id="IPR027417">
    <property type="entry name" value="P-loop_NTPase"/>
</dbReference>
<dbReference type="EMBL" id="AZSI01000161">
    <property type="protein sequence ID" value="KEY61444.1"/>
    <property type="molecule type" value="Genomic_DNA"/>
</dbReference>